<gene>
    <name evidence="8" type="ORF">SCA03_68970</name>
</gene>
<evidence type="ECO:0000256" key="5">
    <source>
        <dbReference type="ARBA" id="ARBA00023004"/>
    </source>
</evidence>
<protein>
    <submittedName>
        <fullName evidence="8">Cytochrome P450</fullName>
    </submittedName>
</protein>
<dbReference type="InterPro" id="IPR036396">
    <property type="entry name" value="Cyt_P450_sf"/>
</dbReference>
<evidence type="ECO:0000256" key="4">
    <source>
        <dbReference type="ARBA" id="ARBA00023002"/>
    </source>
</evidence>
<dbReference type="GO" id="GO:0005506">
    <property type="term" value="F:iron ion binding"/>
    <property type="evidence" value="ECO:0007669"/>
    <property type="project" value="InterPro"/>
</dbReference>
<dbReference type="PRINTS" id="PR00359">
    <property type="entry name" value="BP450"/>
</dbReference>
<evidence type="ECO:0000256" key="2">
    <source>
        <dbReference type="ARBA" id="ARBA00022617"/>
    </source>
</evidence>
<comment type="similarity">
    <text evidence="1 7">Belongs to the cytochrome P450 family.</text>
</comment>
<keyword evidence="9" id="KW-1185">Reference proteome</keyword>
<keyword evidence="2 7" id="KW-0349">Heme</keyword>
<dbReference type="PROSITE" id="PS00086">
    <property type="entry name" value="CYTOCHROME_P450"/>
    <property type="match status" value="1"/>
</dbReference>
<dbReference type="PANTHER" id="PTHR46696:SF1">
    <property type="entry name" value="CYTOCHROME P450 YJIB-RELATED"/>
    <property type="match status" value="1"/>
</dbReference>
<evidence type="ECO:0000256" key="7">
    <source>
        <dbReference type="RuleBase" id="RU000461"/>
    </source>
</evidence>
<dbReference type="Gene3D" id="1.10.630.10">
    <property type="entry name" value="Cytochrome P450"/>
    <property type="match status" value="1"/>
</dbReference>
<dbReference type="CDD" id="cd11029">
    <property type="entry name" value="CYP107-like"/>
    <property type="match status" value="1"/>
</dbReference>
<dbReference type="GO" id="GO:0020037">
    <property type="term" value="F:heme binding"/>
    <property type="evidence" value="ECO:0007669"/>
    <property type="project" value="InterPro"/>
</dbReference>
<dbReference type="InterPro" id="IPR017972">
    <property type="entry name" value="Cyt_P450_CS"/>
</dbReference>
<dbReference type="PANTHER" id="PTHR46696">
    <property type="entry name" value="P450, PUTATIVE (EUROFUNG)-RELATED"/>
    <property type="match status" value="1"/>
</dbReference>
<reference evidence="8 9" key="1">
    <citation type="submission" date="2019-06" db="EMBL/GenBank/DDBJ databases">
        <title>Whole genome shotgun sequence of Streptomyces cacaoi subsp. cacaoi NBRC 12748.</title>
        <authorList>
            <person name="Hosoyama A."/>
            <person name="Uohara A."/>
            <person name="Ohji S."/>
            <person name="Ichikawa N."/>
        </authorList>
    </citation>
    <scope>NUCLEOTIDE SEQUENCE [LARGE SCALE GENOMIC DNA]</scope>
    <source>
        <strain evidence="8 9">NBRC 12748</strain>
    </source>
</reference>
<evidence type="ECO:0000256" key="3">
    <source>
        <dbReference type="ARBA" id="ARBA00022723"/>
    </source>
</evidence>
<evidence type="ECO:0000313" key="8">
    <source>
        <dbReference type="EMBL" id="GEB54346.1"/>
    </source>
</evidence>
<keyword evidence="3 7" id="KW-0479">Metal-binding</keyword>
<dbReference type="SUPFAM" id="SSF48264">
    <property type="entry name" value="Cytochrome P450"/>
    <property type="match status" value="1"/>
</dbReference>
<dbReference type="Pfam" id="PF00067">
    <property type="entry name" value="p450"/>
    <property type="match status" value="1"/>
</dbReference>
<dbReference type="Proteomes" id="UP000319210">
    <property type="component" value="Unassembled WGS sequence"/>
</dbReference>
<sequence length="423" mass="46275">MGSYPYDRVMAEHSVVDASINVTPNAEGLVDLAAMGEPFERDPYPVYAALRERGPVHRVRTPEGALAWLVVGHEAARTALADPRLAKEWKHASADARVNAVSSGTHMLIADPPDHTRLRKLVAREFTMRRIADLEPLVRATTDELLDAMLAGGDGRADLVEALAFPLPITVISELMGVPQLDREVFRRWSDEVLGTAPDEEKAVSAEKLTAYLLDLIDSARHRDDDDLLSALVRTSDEDGDRLSAEELLGMAWLLLIAGYETTVGLISNGALALLRHPDQLAALRADPGLLPGAVEEMLRYDGPVETSTYRFTTEPVEIGGTVIPGDGQLVLPVLADADRDPRRFAEPDTFDVRRAPRGHLAFGHGIHFCLGAPLARMEARIAFERLLARVPTLELDTTPAGLRWRDGLLLRGLRGLPVRFAA</sequence>
<name>A0A4Y3R9H8_STRCI</name>
<organism evidence="8 9">
    <name type="scientific">Streptomyces cacaoi</name>
    <dbReference type="NCBI Taxonomy" id="1898"/>
    <lineage>
        <taxon>Bacteria</taxon>
        <taxon>Bacillati</taxon>
        <taxon>Actinomycetota</taxon>
        <taxon>Actinomycetes</taxon>
        <taxon>Kitasatosporales</taxon>
        <taxon>Streptomycetaceae</taxon>
        <taxon>Streptomyces</taxon>
    </lineage>
</organism>
<comment type="caution">
    <text evidence="8">The sequence shown here is derived from an EMBL/GenBank/DDBJ whole genome shotgun (WGS) entry which is preliminary data.</text>
</comment>
<keyword evidence="4 7" id="KW-0560">Oxidoreductase</keyword>
<dbReference type="InterPro" id="IPR001128">
    <property type="entry name" value="Cyt_P450"/>
</dbReference>
<evidence type="ECO:0000256" key="6">
    <source>
        <dbReference type="ARBA" id="ARBA00023033"/>
    </source>
</evidence>
<dbReference type="EMBL" id="BJMM01000124">
    <property type="protein sequence ID" value="GEB54346.1"/>
    <property type="molecule type" value="Genomic_DNA"/>
</dbReference>
<dbReference type="GO" id="GO:0016705">
    <property type="term" value="F:oxidoreductase activity, acting on paired donors, with incorporation or reduction of molecular oxygen"/>
    <property type="evidence" value="ECO:0007669"/>
    <property type="project" value="InterPro"/>
</dbReference>
<dbReference type="FunFam" id="1.10.630.10:FF:000018">
    <property type="entry name" value="Cytochrome P450 monooxygenase"/>
    <property type="match status" value="1"/>
</dbReference>
<accession>A0A4Y3R9H8</accession>
<evidence type="ECO:0000256" key="1">
    <source>
        <dbReference type="ARBA" id="ARBA00010617"/>
    </source>
</evidence>
<keyword evidence="6 7" id="KW-0503">Monooxygenase</keyword>
<evidence type="ECO:0000313" key="9">
    <source>
        <dbReference type="Proteomes" id="UP000319210"/>
    </source>
</evidence>
<keyword evidence="5 7" id="KW-0408">Iron</keyword>
<proteinExistence type="inferred from homology"/>
<dbReference type="GO" id="GO:0004497">
    <property type="term" value="F:monooxygenase activity"/>
    <property type="evidence" value="ECO:0007669"/>
    <property type="project" value="UniProtKB-KW"/>
</dbReference>
<dbReference type="InterPro" id="IPR002397">
    <property type="entry name" value="Cyt_P450_B"/>
</dbReference>
<dbReference type="AlphaFoldDB" id="A0A4Y3R9H8"/>